<dbReference type="PANTHER" id="PTHR24103">
    <property type="entry name" value="E3 UBIQUITIN-PROTEIN LIGASE TRIM"/>
    <property type="match status" value="1"/>
</dbReference>
<evidence type="ECO:0000256" key="1">
    <source>
        <dbReference type="SAM" id="MobiDB-lite"/>
    </source>
</evidence>
<evidence type="ECO:0000259" key="2">
    <source>
        <dbReference type="PROSITE" id="PS50188"/>
    </source>
</evidence>
<dbReference type="SMART" id="SM00449">
    <property type="entry name" value="SPRY"/>
    <property type="match status" value="1"/>
</dbReference>
<dbReference type="FunFam" id="2.60.120.920:FF:000004">
    <property type="entry name" value="Butyrophilin subfamily 1 member A1"/>
    <property type="match status" value="1"/>
</dbReference>
<feature type="domain" description="B30.2/SPRY" evidence="2">
    <location>
        <begin position="244"/>
        <end position="444"/>
    </location>
</feature>
<accession>A0A060YBF5</accession>
<reference evidence="3" key="1">
    <citation type="journal article" date="2014" name="Nat. Commun.">
        <title>The rainbow trout genome provides novel insights into evolution after whole-genome duplication in vertebrates.</title>
        <authorList>
            <person name="Berthelot C."/>
            <person name="Brunet F."/>
            <person name="Chalopin D."/>
            <person name="Juanchich A."/>
            <person name="Bernard M."/>
            <person name="Noel B."/>
            <person name="Bento P."/>
            <person name="Da Silva C."/>
            <person name="Labadie K."/>
            <person name="Alberti A."/>
            <person name="Aury J.M."/>
            <person name="Louis A."/>
            <person name="Dehais P."/>
            <person name="Bardou P."/>
            <person name="Montfort J."/>
            <person name="Klopp C."/>
            <person name="Cabau C."/>
            <person name="Gaspin C."/>
            <person name="Thorgaard G.H."/>
            <person name="Boussaha M."/>
            <person name="Quillet E."/>
            <person name="Guyomard R."/>
            <person name="Galiana D."/>
            <person name="Bobe J."/>
            <person name="Volff J.N."/>
            <person name="Genet C."/>
            <person name="Wincker P."/>
            <person name="Jaillon O."/>
            <person name="Roest Crollius H."/>
            <person name="Guiguen Y."/>
        </authorList>
    </citation>
    <scope>NUCLEOTIDE SEQUENCE [LARGE SCALE GENOMIC DNA]</scope>
</reference>
<dbReference type="InterPro" id="IPR003879">
    <property type="entry name" value="Butyrophylin_SPRY"/>
</dbReference>
<dbReference type="PaxDb" id="8022-A0A060YBF5"/>
<dbReference type="Proteomes" id="UP000193380">
    <property type="component" value="Unassembled WGS sequence"/>
</dbReference>
<dbReference type="Gene3D" id="2.60.120.920">
    <property type="match status" value="1"/>
</dbReference>
<name>A0A060YBF5_ONCMY</name>
<evidence type="ECO:0000313" key="3">
    <source>
        <dbReference type="EMBL" id="CDQ89248.1"/>
    </source>
</evidence>
<proteinExistence type="predicted"/>
<dbReference type="InterPro" id="IPR050143">
    <property type="entry name" value="TRIM/RBCC"/>
</dbReference>
<sequence length="445" mass="51257">MASQTDSILRVGGSCGSIGRICNKENNHRTCSSQPFNKPLMCLLHKRKKSLKHKVLKLLAQMKGTDKEKEDFTFDESKCIIRELAAELSKVVQSSQISNTSLLTRVNEDGSCQEERQDFILQWAEELKHSSQTQQTPAGEITRHRRSDNPPDQQKPDKEQKLREATKALSEWAWRLKDTEQDSVCLGEDVCSVLQDLERQWKRGKLPNMLPVMDFLIWSILQEQQEGSIVKHWLRNRQRSRSRVTLNRVPDSIWNLILKASVEITLDEKTANPNLLLSADRKRVKTATIIEDVFDPRDGYSPRSHTYDGWWCVLAKEGFTSGRHYWEVRVWGKAEWRIGVVRESAPRNGFANLNTKAGYWNLRLQLGELMALSAPVIKLNQSPPSRLGVFLDIEEGQVSFYDAEERCHIYTFNVNFDNFGKIYPVFGTIETDRELVILTSSHLQR</sequence>
<protein>
    <recommendedName>
        <fullName evidence="2">B30.2/SPRY domain-containing protein</fullName>
    </recommendedName>
</protein>
<evidence type="ECO:0000313" key="4">
    <source>
        <dbReference type="Proteomes" id="UP000193380"/>
    </source>
</evidence>
<dbReference type="InterPro" id="IPR013320">
    <property type="entry name" value="ConA-like_dom_sf"/>
</dbReference>
<organism evidence="3 4">
    <name type="scientific">Oncorhynchus mykiss</name>
    <name type="common">Rainbow trout</name>
    <name type="synonym">Salmo gairdneri</name>
    <dbReference type="NCBI Taxonomy" id="8022"/>
    <lineage>
        <taxon>Eukaryota</taxon>
        <taxon>Metazoa</taxon>
        <taxon>Chordata</taxon>
        <taxon>Craniata</taxon>
        <taxon>Vertebrata</taxon>
        <taxon>Euteleostomi</taxon>
        <taxon>Actinopterygii</taxon>
        <taxon>Neopterygii</taxon>
        <taxon>Teleostei</taxon>
        <taxon>Protacanthopterygii</taxon>
        <taxon>Salmoniformes</taxon>
        <taxon>Salmonidae</taxon>
        <taxon>Salmoninae</taxon>
        <taxon>Oncorhynchus</taxon>
    </lineage>
</organism>
<dbReference type="PRINTS" id="PR01407">
    <property type="entry name" value="BUTYPHLNCDUF"/>
</dbReference>
<feature type="region of interest" description="Disordered" evidence="1">
    <location>
        <begin position="129"/>
        <end position="162"/>
    </location>
</feature>
<dbReference type="SUPFAM" id="SSF49899">
    <property type="entry name" value="Concanavalin A-like lectins/glucanases"/>
    <property type="match status" value="1"/>
</dbReference>
<dbReference type="AlphaFoldDB" id="A0A060YBF5"/>
<gene>
    <name evidence="3" type="ORF">GSONMT00021540001</name>
</gene>
<dbReference type="CDD" id="cd13733">
    <property type="entry name" value="SPRY_PRY_C-I_1"/>
    <property type="match status" value="1"/>
</dbReference>
<reference evidence="3" key="2">
    <citation type="submission" date="2014-03" db="EMBL/GenBank/DDBJ databases">
        <authorList>
            <person name="Genoscope - CEA"/>
        </authorList>
    </citation>
    <scope>NUCLEOTIDE SEQUENCE</scope>
</reference>
<dbReference type="PROSITE" id="PS50188">
    <property type="entry name" value="B302_SPRY"/>
    <property type="match status" value="1"/>
</dbReference>
<dbReference type="InterPro" id="IPR006574">
    <property type="entry name" value="PRY"/>
</dbReference>
<dbReference type="Pfam" id="PF13765">
    <property type="entry name" value="PRY"/>
    <property type="match status" value="1"/>
</dbReference>
<dbReference type="SMART" id="SM00589">
    <property type="entry name" value="PRY"/>
    <property type="match status" value="1"/>
</dbReference>
<dbReference type="InterPro" id="IPR003877">
    <property type="entry name" value="SPRY_dom"/>
</dbReference>
<dbReference type="STRING" id="8022.A0A060YBF5"/>
<dbReference type="EMBL" id="FR909334">
    <property type="protein sequence ID" value="CDQ89248.1"/>
    <property type="molecule type" value="Genomic_DNA"/>
</dbReference>
<dbReference type="InterPro" id="IPR043136">
    <property type="entry name" value="B30.2/SPRY_sf"/>
</dbReference>
<dbReference type="InterPro" id="IPR001870">
    <property type="entry name" value="B30.2/SPRY"/>
</dbReference>
<dbReference type="Pfam" id="PF00622">
    <property type="entry name" value="SPRY"/>
    <property type="match status" value="1"/>
</dbReference>